<feature type="region of interest" description="Disordered" evidence="12">
    <location>
        <begin position="420"/>
        <end position="536"/>
    </location>
</feature>
<keyword evidence="10" id="KW-0206">Cytoskeleton</keyword>
<proteinExistence type="inferred from homology"/>
<evidence type="ECO:0000259" key="14">
    <source>
        <dbReference type="Pfam" id="PF06886"/>
    </source>
</evidence>
<keyword evidence="8 13" id="KW-1133">Transmembrane helix</keyword>
<feature type="domain" description="TPX2 C-terminal" evidence="14">
    <location>
        <begin position="644"/>
        <end position="715"/>
    </location>
</feature>
<feature type="transmembrane region" description="Helical" evidence="13">
    <location>
        <begin position="73"/>
        <end position="93"/>
    </location>
</feature>
<dbReference type="AlphaFoldDB" id="A0A9Q1N245"/>
<evidence type="ECO:0000256" key="5">
    <source>
        <dbReference type="ARBA" id="ARBA00022490"/>
    </source>
</evidence>
<feature type="compositionally biased region" description="Polar residues" evidence="12">
    <location>
        <begin position="618"/>
        <end position="645"/>
    </location>
</feature>
<evidence type="ECO:0000256" key="4">
    <source>
        <dbReference type="ARBA" id="ARBA00022448"/>
    </source>
</evidence>
<dbReference type="PRINTS" id="PR00783">
    <property type="entry name" value="MINTRINSICP"/>
</dbReference>
<evidence type="ECO:0000256" key="7">
    <source>
        <dbReference type="ARBA" id="ARBA00022701"/>
    </source>
</evidence>
<feature type="compositionally biased region" description="Polar residues" evidence="12">
    <location>
        <begin position="262"/>
        <end position="274"/>
    </location>
</feature>
<evidence type="ECO:0000256" key="9">
    <source>
        <dbReference type="ARBA" id="ARBA00023136"/>
    </source>
</evidence>
<comment type="subcellular location">
    <subcellularLocation>
        <location evidence="2">Cytoplasm</location>
        <location evidence="2">Cytoskeleton</location>
    </subcellularLocation>
    <subcellularLocation>
        <location evidence="1">Membrane</location>
        <topology evidence="1">Multi-pass membrane protein</topology>
    </subcellularLocation>
</comment>
<keyword evidence="5" id="KW-0963">Cytoplasm</keyword>
<dbReference type="Proteomes" id="UP001152561">
    <property type="component" value="Unassembled WGS sequence"/>
</dbReference>
<dbReference type="InterPro" id="IPR023271">
    <property type="entry name" value="Aquaporin-like"/>
</dbReference>
<evidence type="ECO:0000256" key="2">
    <source>
        <dbReference type="ARBA" id="ARBA00004245"/>
    </source>
</evidence>
<feature type="compositionally biased region" description="Basic and acidic residues" evidence="12">
    <location>
        <begin position="422"/>
        <end position="433"/>
    </location>
</feature>
<keyword evidence="7" id="KW-0493">Microtubule</keyword>
<keyword evidence="4" id="KW-0813">Transport</keyword>
<dbReference type="InterPro" id="IPR022357">
    <property type="entry name" value="MIP_CS"/>
</dbReference>
<evidence type="ECO:0000256" key="11">
    <source>
        <dbReference type="SAM" id="Coils"/>
    </source>
</evidence>
<evidence type="ECO:0000256" key="3">
    <source>
        <dbReference type="ARBA" id="ARBA00005885"/>
    </source>
</evidence>
<dbReference type="EMBL" id="JAJAGQ010000002">
    <property type="protein sequence ID" value="KAJ8570241.1"/>
    <property type="molecule type" value="Genomic_DNA"/>
</dbReference>
<feature type="region of interest" description="Disordered" evidence="12">
    <location>
        <begin position="700"/>
        <end position="818"/>
    </location>
</feature>
<evidence type="ECO:0000256" key="10">
    <source>
        <dbReference type="ARBA" id="ARBA00023212"/>
    </source>
</evidence>
<feature type="region of interest" description="Disordered" evidence="12">
    <location>
        <begin position="262"/>
        <end position="286"/>
    </location>
</feature>
<dbReference type="GO" id="GO:0005874">
    <property type="term" value="C:microtubule"/>
    <property type="evidence" value="ECO:0007669"/>
    <property type="project" value="UniProtKB-KW"/>
</dbReference>
<evidence type="ECO:0000256" key="1">
    <source>
        <dbReference type="ARBA" id="ARBA00004141"/>
    </source>
</evidence>
<evidence type="ECO:0000313" key="16">
    <source>
        <dbReference type="Proteomes" id="UP001152561"/>
    </source>
</evidence>
<dbReference type="Pfam" id="PF00230">
    <property type="entry name" value="MIP"/>
    <property type="match status" value="1"/>
</dbReference>
<dbReference type="OrthoDB" id="1291193at2759"/>
<comment type="caution">
    <text evidence="15">The sequence shown here is derived from an EMBL/GenBank/DDBJ whole genome shotgun (WGS) entry which is preliminary data.</text>
</comment>
<reference evidence="16" key="1">
    <citation type="journal article" date="2023" name="Proc. Natl. Acad. Sci. U.S.A.">
        <title>Genomic and structural basis for evolution of tropane alkaloid biosynthesis.</title>
        <authorList>
            <person name="Wanga Y.-J."/>
            <person name="Taina T."/>
            <person name="Yua J.-Y."/>
            <person name="Lia J."/>
            <person name="Xua B."/>
            <person name="Chenc J."/>
            <person name="D'Auriad J.C."/>
            <person name="Huanga J.-P."/>
            <person name="Huanga S.-X."/>
        </authorList>
    </citation>
    <scope>NUCLEOTIDE SEQUENCE [LARGE SCALE GENOMIC DNA]</scope>
    <source>
        <strain evidence="16">cv. KIB-2019</strain>
    </source>
</reference>
<keyword evidence="6 13" id="KW-0812">Transmembrane</keyword>
<dbReference type="GO" id="GO:0016020">
    <property type="term" value="C:membrane"/>
    <property type="evidence" value="ECO:0007669"/>
    <property type="project" value="UniProtKB-SubCell"/>
</dbReference>
<dbReference type="Gene3D" id="1.20.1080.10">
    <property type="entry name" value="Glycerol uptake facilitator protein"/>
    <property type="match status" value="1"/>
</dbReference>
<feature type="compositionally biased region" description="Polar residues" evidence="12">
    <location>
        <begin position="740"/>
        <end position="749"/>
    </location>
</feature>
<evidence type="ECO:0000256" key="12">
    <source>
        <dbReference type="SAM" id="MobiDB-lite"/>
    </source>
</evidence>
<evidence type="ECO:0000256" key="6">
    <source>
        <dbReference type="ARBA" id="ARBA00022692"/>
    </source>
</evidence>
<feature type="compositionally biased region" description="Low complexity" evidence="12">
    <location>
        <begin position="781"/>
        <end position="795"/>
    </location>
</feature>
<keyword evidence="16" id="KW-1185">Reference proteome</keyword>
<dbReference type="GO" id="GO:0015267">
    <property type="term" value="F:channel activity"/>
    <property type="evidence" value="ECO:0007669"/>
    <property type="project" value="InterPro"/>
</dbReference>
<accession>A0A9Q1N245</accession>
<dbReference type="PANTHER" id="PTHR47067:SF6">
    <property type="entry name" value="PROTEIN WVD2-LIKE 7"/>
    <property type="match status" value="1"/>
</dbReference>
<feature type="coiled-coil region" evidence="11">
    <location>
        <begin position="659"/>
        <end position="689"/>
    </location>
</feature>
<feature type="compositionally biased region" description="Low complexity" evidence="12">
    <location>
        <begin position="482"/>
        <end position="502"/>
    </location>
</feature>
<keyword evidence="9 13" id="KW-0472">Membrane</keyword>
<dbReference type="InterPro" id="IPR000425">
    <property type="entry name" value="MIP"/>
</dbReference>
<feature type="compositionally biased region" description="Basic and acidic residues" evidence="12">
    <location>
        <begin position="708"/>
        <end position="721"/>
    </location>
</feature>
<sequence length="864" mass="96441">MIAEAIGTYFLIFVGCGAVAVNKTYGSVTFPGICVAWGLIVMVMVYAAGAHFNPAVTIAFAIFRHFPFKQVPLYILAQLVGAILESRTLYLLLDLKSEAFFGTAPVGSNVQSLILEFIISYLLMFVISGVATDNRSRFFSTLNTFSFTFISQTNLLNFAYSTTPFQDYDIYGGALKRISFEMAGDIQEPFRLSFQADSWQSGSISFGRFENEALCWEKRSSFTHNRYLEEVEKYSKPGSVTEKKAYFEERFRRRALLSQSSSEWQKGIESQASENDGPENTGYEGDFEHVNEIGHSARFIENDDRSANLLKNENQASENGITECTGYDGDFGLVNEVGHSAHFDENKDRSIHLRSEKYQASENDVTENTGYGWDFERVSEVGHSAHFEESLDGSNNGDLEVTECGVHTEQATNNSDVIQSVSEHREAEEKCHLDAGNSAFDDDPVPEIEVKEKLEGQDSSMEFSSNSVDLSSNAHTAEKDGSVSSEPQRSSSSKVRTTSQSRNTKSRMLSQVDVASGQGTFSKQAYKDMPKKTNRRHSDVFLTQKGEKTGLDAPGALQLRPTARMPKPEIALEQMSCFIQVSSVSKANVLYQQKSTEQQLRARKAASRASCTEKVSHRVNQSVNRDKQSVNSCQPGVRQNGSSFRFKSEERAKKRKEFLMKLEEKMHAKEEETHQLQARTQEKKEAEIKQLRRSLNFKATPIPAFYREPGRRSEKNKELASKTKSSKSQSGHSSPGARATSATENTVSCSREEIDNRCSTNEHLNVADTPQTSEVTKAELSDSSVPSSAPTSKTSRLTRRNRQVANFPRPRTSDINKRNNGFKAEEKTKVVARRIGNNAMRKDIRSIDLGRSTRVVRLAVGVAS</sequence>
<feature type="transmembrane region" description="Helical" evidence="13">
    <location>
        <begin position="113"/>
        <end position="131"/>
    </location>
</feature>
<evidence type="ECO:0000256" key="13">
    <source>
        <dbReference type="SAM" id="Phobius"/>
    </source>
</evidence>
<dbReference type="InterPro" id="IPR027329">
    <property type="entry name" value="TPX2_C"/>
</dbReference>
<organism evidence="15 16">
    <name type="scientific">Anisodus acutangulus</name>
    <dbReference type="NCBI Taxonomy" id="402998"/>
    <lineage>
        <taxon>Eukaryota</taxon>
        <taxon>Viridiplantae</taxon>
        <taxon>Streptophyta</taxon>
        <taxon>Embryophyta</taxon>
        <taxon>Tracheophyta</taxon>
        <taxon>Spermatophyta</taxon>
        <taxon>Magnoliopsida</taxon>
        <taxon>eudicotyledons</taxon>
        <taxon>Gunneridae</taxon>
        <taxon>Pentapetalae</taxon>
        <taxon>asterids</taxon>
        <taxon>lamiids</taxon>
        <taxon>Solanales</taxon>
        <taxon>Solanaceae</taxon>
        <taxon>Solanoideae</taxon>
        <taxon>Hyoscyameae</taxon>
        <taxon>Anisodus</taxon>
    </lineage>
</organism>
<dbReference type="Pfam" id="PF06886">
    <property type="entry name" value="TPX2"/>
    <property type="match status" value="1"/>
</dbReference>
<feature type="compositionally biased region" description="Low complexity" evidence="12">
    <location>
        <begin position="722"/>
        <end position="734"/>
    </location>
</feature>
<protein>
    <recommendedName>
        <fullName evidence="14">TPX2 C-terminal domain-containing protein</fullName>
    </recommendedName>
</protein>
<keyword evidence="11" id="KW-0175">Coiled coil</keyword>
<evidence type="ECO:0000256" key="8">
    <source>
        <dbReference type="ARBA" id="ARBA00022989"/>
    </source>
</evidence>
<dbReference type="PANTHER" id="PTHR47067">
    <property type="entry name" value="TPX2 (TARGETING PROTEIN FOR XKLP2) PROTEIN FAMILY-RELATED"/>
    <property type="match status" value="1"/>
</dbReference>
<feature type="compositionally biased region" description="Polar residues" evidence="12">
    <location>
        <begin position="757"/>
        <end position="775"/>
    </location>
</feature>
<dbReference type="SUPFAM" id="SSF81338">
    <property type="entry name" value="Aquaporin-like"/>
    <property type="match status" value="1"/>
</dbReference>
<dbReference type="PROSITE" id="PS00221">
    <property type="entry name" value="MIP"/>
    <property type="match status" value="1"/>
</dbReference>
<gene>
    <name evidence="15" type="ORF">K7X08_006818</name>
</gene>
<feature type="compositionally biased region" description="Basic and acidic residues" evidence="12">
    <location>
        <begin position="525"/>
        <end position="536"/>
    </location>
</feature>
<feature type="transmembrane region" description="Helical" evidence="13">
    <location>
        <begin position="30"/>
        <end position="52"/>
    </location>
</feature>
<name>A0A9Q1N245_9SOLA</name>
<dbReference type="InterPro" id="IPR044216">
    <property type="entry name" value="WDL7"/>
</dbReference>
<evidence type="ECO:0000313" key="15">
    <source>
        <dbReference type="EMBL" id="KAJ8570241.1"/>
    </source>
</evidence>
<feature type="region of interest" description="Disordered" evidence="12">
    <location>
        <begin position="606"/>
        <end position="651"/>
    </location>
</feature>
<comment type="similarity">
    <text evidence="3">Belongs to the TPX2 family.</text>
</comment>
<feature type="compositionally biased region" description="Polar residues" evidence="12">
    <location>
        <begin position="457"/>
        <end position="475"/>
    </location>
</feature>